<name>A0A8R1DJ84_CAEJA</name>
<dbReference type="Pfam" id="PF01699">
    <property type="entry name" value="Na_Ca_ex"/>
    <property type="match status" value="2"/>
</dbReference>
<evidence type="ECO:0000256" key="6">
    <source>
        <dbReference type="ARBA" id="ARBA00022989"/>
    </source>
</evidence>
<feature type="domain" description="Sodium/calcium exchanger membrane region" evidence="10">
    <location>
        <begin position="119"/>
        <end position="196"/>
    </location>
</feature>
<evidence type="ECO:0000313" key="11">
    <source>
        <dbReference type="EnsemblMetazoa" id="CJA03643c.1"/>
    </source>
</evidence>
<feature type="transmembrane region" description="Helical" evidence="8">
    <location>
        <begin position="245"/>
        <end position="269"/>
    </location>
</feature>
<feature type="transmembrane region" description="Helical" evidence="8">
    <location>
        <begin position="631"/>
        <end position="650"/>
    </location>
</feature>
<dbReference type="InterPro" id="IPR051359">
    <property type="entry name" value="CaCA_antiporter"/>
</dbReference>
<dbReference type="Proteomes" id="UP000005237">
    <property type="component" value="Unassembled WGS sequence"/>
</dbReference>
<accession>A0A8R1DJ84</accession>
<feature type="chain" id="PRO_5045038680" description="Sodium/calcium exchanger membrane region domain-containing protein" evidence="9">
    <location>
        <begin position="37"/>
        <end position="659"/>
    </location>
</feature>
<keyword evidence="9" id="KW-0732">Signal</keyword>
<feature type="domain" description="Sodium/calcium exchanger membrane region" evidence="10">
    <location>
        <begin position="501"/>
        <end position="649"/>
    </location>
</feature>
<feature type="transmembrane region" description="Helical" evidence="8">
    <location>
        <begin position="221"/>
        <end position="239"/>
    </location>
</feature>
<keyword evidence="4" id="KW-0106">Calcium</keyword>
<keyword evidence="7 8" id="KW-0472">Membrane</keyword>
<dbReference type="InterPro" id="IPR004837">
    <property type="entry name" value="NaCa_Exmemb"/>
</dbReference>
<keyword evidence="2" id="KW-0813">Transport</keyword>
<evidence type="ECO:0000256" key="8">
    <source>
        <dbReference type="SAM" id="Phobius"/>
    </source>
</evidence>
<evidence type="ECO:0000256" key="7">
    <source>
        <dbReference type="ARBA" id="ARBA00023136"/>
    </source>
</evidence>
<keyword evidence="12" id="KW-1185">Reference proteome</keyword>
<evidence type="ECO:0000313" key="12">
    <source>
        <dbReference type="Proteomes" id="UP000005237"/>
    </source>
</evidence>
<evidence type="ECO:0000256" key="2">
    <source>
        <dbReference type="ARBA" id="ARBA00022448"/>
    </source>
</evidence>
<dbReference type="GO" id="GO:0006874">
    <property type="term" value="P:intracellular calcium ion homeostasis"/>
    <property type="evidence" value="ECO:0007669"/>
    <property type="project" value="TreeGrafter"/>
</dbReference>
<proteinExistence type="predicted"/>
<comment type="subcellular location">
    <subcellularLocation>
        <location evidence="1">Membrane</location>
        <topology evidence="1">Multi-pass membrane protein</topology>
    </subcellularLocation>
</comment>
<feature type="transmembrane region" description="Helical" evidence="8">
    <location>
        <begin position="439"/>
        <end position="456"/>
    </location>
</feature>
<dbReference type="InterPro" id="IPR044880">
    <property type="entry name" value="NCX_ion-bd_dom_sf"/>
</dbReference>
<keyword evidence="4" id="KW-0406">Ion transport</keyword>
<dbReference type="PANTHER" id="PTHR12266:SF1">
    <property type="entry name" value="SODIUM_CALCIUM EXCHANGER MEMBRANE REGION DOMAIN-CONTAINING PROTEIN"/>
    <property type="match status" value="1"/>
</dbReference>
<reference evidence="11" key="2">
    <citation type="submission" date="2022-06" db="UniProtKB">
        <authorList>
            <consortium name="EnsemblMetazoa"/>
        </authorList>
    </citation>
    <scope>IDENTIFICATION</scope>
    <source>
        <strain evidence="11">DF5081</strain>
    </source>
</reference>
<reference evidence="12" key="1">
    <citation type="submission" date="2010-08" db="EMBL/GenBank/DDBJ databases">
        <authorList>
            <consortium name="Caenorhabditis japonica Sequencing Consortium"/>
            <person name="Wilson R.K."/>
        </authorList>
    </citation>
    <scope>NUCLEOTIDE SEQUENCE [LARGE SCALE GENOMIC DNA]</scope>
    <source>
        <strain evidence="12">DF5081</strain>
    </source>
</reference>
<sequence length="659" mass="73950">MQLQRFCESILQVGSSADMHLLLRFLLLLLVNPCAAQLGQLFQPFLEPPSNHSQLVITESLCSQDECVLEKFWSQENVCAYIKCNKDACEGGGYLQWSAYVKCEHRTAIRAVLIILAIVYLFLLFIVMTVVADDFFSSSIAGIVRHLKISESIAGVTFLAFGNGAPDVFGSIASVITSPKPKADLAIGDILGKYLANDKWRGTTSYTYLNWQFYSNNKNQCIPGGGIFVTTVVLAAIIFTKSFKIAILATVRDIIFFIIADIFIAIWFINFNHVEIWMPLKIRKESTISQHTHKISTVIGFLMDYSHILNFLANHRGLASVKSFLEQSETKDLEALVDEADADDEGVEAEFHIAHRHVYKSYDEASLAFTEIEDIRLTTWKSWDWVRDLANHLKPWPTKEQLSELNWFSRIVSIVATIPTFLFKLTISSNEMPWSKPLLIVHCFCSIQLVLFAVQISTKSPFHGSPGLWIYGLLVSLVLSILVLLFTPLETEQKKYREVYSYLGFLMSIAWIYVTSSEIVNVITMIGVATGISQEILGLTIMAWSNCIGDVVSDVAVVKQGFPKMAMAAAIGGPLFNLLVGFGLPFTIACLQGKQIDLQITPIYKLLMLFLEISLITSLIAIFVQKFTVRWPHALVLLSVFASFLIFVVLSETHVLEWK</sequence>
<evidence type="ECO:0000256" key="4">
    <source>
        <dbReference type="ARBA" id="ARBA00022568"/>
    </source>
</evidence>
<keyword evidence="5 8" id="KW-0812">Transmembrane</keyword>
<organism evidence="11 12">
    <name type="scientific">Caenorhabditis japonica</name>
    <dbReference type="NCBI Taxonomy" id="281687"/>
    <lineage>
        <taxon>Eukaryota</taxon>
        <taxon>Metazoa</taxon>
        <taxon>Ecdysozoa</taxon>
        <taxon>Nematoda</taxon>
        <taxon>Chromadorea</taxon>
        <taxon>Rhabditida</taxon>
        <taxon>Rhabditina</taxon>
        <taxon>Rhabditomorpha</taxon>
        <taxon>Rhabditoidea</taxon>
        <taxon>Rhabditidae</taxon>
        <taxon>Peloderinae</taxon>
        <taxon>Caenorhabditis</taxon>
    </lineage>
</organism>
<dbReference type="GO" id="GO:0016020">
    <property type="term" value="C:membrane"/>
    <property type="evidence" value="ECO:0007669"/>
    <property type="project" value="UniProtKB-SubCell"/>
</dbReference>
<evidence type="ECO:0000256" key="1">
    <source>
        <dbReference type="ARBA" id="ARBA00004141"/>
    </source>
</evidence>
<feature type="transmembrane region" description="Helical" evidence="8">
    <location>
        <begin position="565"/>
        <end position="591"/>
    </location>
</feature>
<keyword evidence="4" id="KW-0109">Calcium transport</keyword>
<keyword evidence="6 8" id="KW-1133">Transmembrane helix</keyword>
<protein>
    <recommendedName>
        <fullName evidence="10">Sodium/calcium exchanger membrane region domain-containing protein</fullName>
    </recommendedName>
</protein>
<feature type="transmembrane region" description="Helical" evidence="8">
    <location>
        <begin position="603"/>
        <end position="625"/>
    </location>
</feature>
<dbReference type="Gene3D" id="1.20.1420.30">
    <property type="entry name" value="NCX, central ion-binding region"/>
    <property type="match status" value="2"/>
</dbReference>
<dbReference type="GO" id="GO:0005432">
    <property type="term" value="F:calcium:sodium antiporter activity"/>
    <property type="evidence" value="ECO:0007669"/>
    <property type="project" value="TreeGrafter"/>
</dbReference>
<feature type="transmembrane region" description="Helical" evidence="8">
    <location>
        <begin position="108"/>
        <end position="131"/>
    </location>
</feature>
<evidence type="ECO:0000259" key="10">
    <source>
        <dbReference type="Pfam" id="PF01699"/>
    </source>
</evidence>
<feature type="signal peptide" evidence="9">
    <location>
        <begin position="1"/>
        <end position="36"/>
    </location>
</feature>
<evidence type="ECO:0000256" key="9">
    <source>
        <dbReference type="SAM" id="SignalP"/>
    </source>
</evidence>
<dbReference type="EnsemblMetazoa" id="CJA03643c.1">
    <property type="protein sequence ID" value="CJA03643c.1"/>
    <property type="gene ID" value="WBGene00122847"/>
</dbReference>
<keyword evidence="3" id="KW-0050">Antiport</keyword>
<evidence type="ECO:0000256" key="3">
    <source>
        <dbReference type="ARBA" id="ARBA00022449"/>
    </source>
</evidence>
<feature type="transmembrane region" description="Helical" evidence="8">
    <location>
        <begin position="468"/>
        <end position="487"/>
    </location>
</feature>
<dbReference type="PANTHER" id="PTHR12266">
    <property type="entry name" value="NA+/CA2+ K+ INDEPENDENT EXCHANGER"/>
    <property type="match status" value="1"/>
</dbReference>
<evidence type="ECO:0000256" key="5">
    <source>
        <dbReference type="ARBA" id="ARBA00022692"/>
    </source>
</evidence>